<reference evidence="1" key="1">
    <citation type="journal article" date="2017" name="MBio">
        <title>Viruses in the Oceanic Basement.</title>
        <authorList>
            <person name="Nigro O.D."/>
            <person name="Jungbluth S.P."/>
            <person name="Steward G.F."/>
            <person name="Rappe M.S."/>
        </authorList>
    </citation>
    <scope>NUCLEOTIDE SEQUENCE</scope>
    <source>
        <strain evidence="1">JdFR1000234</strain>
    </source>
</reference>
<sequence>MSIIRAGARVRIELFDENDVSRAVIYSEPDLVNFALNFLFSILKKTVRTLHLVFQELK</sequence>
<dbReference type="EMBL" id="KY229235">
    <property type="protein sequence ID" value="AQQ75498.1"/>
    <property type="molecule type" value="Genomic_DNA"/>
</dbReference>
<gene>
    <name evidence="1" type="ORF">JDFR1000234_23</name>
</gene>
<evidence type="ECO:0000313" key="1">
    <source>
        <dbReference type="EMBL" id="AQQ75498.1"/>
    </source>
</evidence>
<name>A0A1S5Y311_9VIRU</name>
<protein>
    <submittedName>
        <fullName evidence="1">Uncharacterized protein</fullName>
    </submittedName>
</protein>
<proteinExistence type="predicted"/>
<accession>A0A1S5Y311</accession>
<organism evidence="1">
    <name type="scientific">uncultured archaeal virus</name>
    <dbReference type="NCBI Taxonomy" id="1960247"/>
    <lineage>
        <taxon>Viruses</taxon>
        <taxon>environmental samples</taxon>
    </lineage>
</organism>